<gene>
    <name evidence="1" type="ORF">MarbSA_16060</name>
</gene>
<keyword evidence="2" id="KW-1185">Reference proteome</keyword>
<evidence type="ECO:0000313" key="1">
    <source>
        <dbReference type="EMBL" id="BBL62566.1"/>
    </source>
</evidence>
<dbReference type="Proteomes" id="UP000825015">
    <property type="component" value="Chromosome"/>
</dbReference>
<proteinExistence type="predicted"/>
<sequence>MKVTKINSLINFFKSNEIKLSFLFILIFSSILTILLIWINTSQEILGTSYRDVYFYLIEALRFSGYSIGGYEYVNYLSPLIPFLTSLLFKLGFVSETSIFAVTGIFYILGVLGFFSLLRLRFRNLMAVLGSIIYAGISINMLWVANGTIDIPSISITILSIYFFVLGIEKNQKYLYLAFPLAVLGFFAKYTAGLAIPLMVLYILSKPNIILNIKKYWKNGVLGIFLGFITTIPFLAYFLINNIPFGFLNQAQNIASHTTGSITTATTTSTLKVGNDLFFYFTNMPRFIYSINEILAYVVIIITLIGIIIGIYKSAKFLKSRYDDSNRFNNGKFEFLNIKLLNIKISNKLLYILFIVNIIIIFLSFLTASKISFVYSELIFFISAFTLSYIVNKIINIKNIDSEQKYDKFSFDLLMFAWFFSYLIFFSAHLVKADRYFTTMAPGFVFISVLALNLILNSFDSINISNILNKMNFNSNNNINNNINNKNNNTNNNINNYNSENNNHIENNSTNNKNNNINISINTNNNININTSTNINVNKNLIKNLVPIALIILFIISSFTYLDMNKHDPLVHNEREAVEWIKIHIPDYQNEIIWSERGPTFTWYLKQEVFYVNWKYSPNKLSEMMIGNNTTYFISISPETNIPGFSPVKKFGEVIIYQRNSR</sequence>
<name>A0ACA8R5D2_METAZ</name>
<accession>A0ACA8R5D2</accession>
<dbReference type="EMBL" id="AP019779">
    <property type="protein sequence ID" value="BBL62566.1"/>
    <property type="molecule type" value="Genomic_DNA"/>
</dbReference>
<protein>
    <submittedName>
        <fullName evidence="1">Uncharacterized protein</fullName>
    </submittedName>
</protein>
<reference evidence="1" key="1">
    <citation type="submission" date="2019-06" db="EMBL/GenBank/DDBJ databases">
        <title>Complete genome sequence of Methanobrevibacter arboriphilus strain SA.</title>
        <authorList>
            <person name="Asakawa S."/>
        </authorList>
    </citation>
    <scope>NUCLEOTIDE SEQUENCE</scope>
    <source>
        <strain evidence="1">SA</strain>
    </source>
</reference>
<evidence type="ECO:0000313" key="2">
    <source>
        <dbReference type="Proteomes" id="UP000825015"/>
    </source>
</evidence>
<organism evidence="1 2">
    <name type="scientific">Methanobrevibacter arboriphilus</name>
    <dbReference type="NCBI Taxonomy" id="39441"/>
    <lineage>
        <taxon>Archaea</taxon>
        <taxon>Methanobacteriati</taxon>
        <taxon>Methanobacteriota</taxon>
        <taxon>Methanomada group</taxon>
        <taxon>Methanobacteria</taxon>
        <taxon>Methanobacteriales</taxon>
        <taxon>Methanobacteriaceae</taxon>
        <taxon>Methanobrevibacter</taxon>
    </lineage>
</organism>